<name>F0SCV6_PSESL</name>
<gene>
    <name evidence="1" type="ordered locus">Pedsa_0109</name>
</gene>
<dbReference type="AlphaFoldDB" id="F0SCV6"/>
<dbReference type="HOGENOM" id="CLU_3029025_0_0_10"/>
<reference evidence="2" key="2">
    <citation type="submission" date="2011-02" db="EMBL/GenBank/DDBJ databases">
        <title>The complete genome of Pedobacter saltans DSM 12145.</title>
        <authorList>
            <consortium name="US DOE Joint Genome Institute (JGI-PGF)"/>
            <person name="Lucas S."/>
            <person name="Copeland A."/>
            <person name="Lapidus A."/>
            <person name="Bruce D."/>
            <person name="Goodwin L."/>
            <person name="Pitluck S."/>
            <person name="Kyrpides N."/>
            <person name="Mavromatis K."/>
            <person name="Pagani I."/>
            <person name="Ivanova N."/>
            <person name="Ovchinnikova G."/>
            <person name="Lu M."/>
            <person name="Detter J.C."/>
            <person name="Han C."/>
            <person name="Land M."/>
            <person name="Hauser L."/>
            <person name="Markowitz V."/>
            <person name="Cheng J.-F."/>
            <person name="Hugenholtz P."/>
            <person name="Woyke T."/>
            <person name="Wu D."/>
            <person name="Tindall B."/>
            <person name="Pomrenke H.G."/>
            <person name="Brambilla E."/>
            <person name="Klenk H.-P."/>
            <person name="Eisen J.A."/>
        </authorList>
    </citation>
    <scope>NUCLEOTIDE SEQUENCE [LARGE SCALE GENOMIC DNA]</scope>
    <source>
        <strain evidence="2">ATCC 51119 / DSM 12145 / JCM 21818 / LMG 10337 / NBRC 100064 / NCIMB 13643</strain>
    </source>
</reference>
<organism evidence="1 2">
    <name type="scientific">Pseudopedobacter saltans (strain ATCC 51119 / DSM 12145 / JCM 21818 / CCUG 39354 / LMG 10337 / NBRC 100064 / NCIMB 13643)</name>
    <name type="common">Pedobacter saltans</name>
    <dbReference type="NCBI Taxonomy" id="762903"/>
    <lineage>
        <taxon>Bacteria</taxon>
        <taxon>Pseudomonadati</taxon>
        <taxon>Bacteroidota</taxon>
        <taxon>Sphingobacteriia</taxon>
        <taxon>Sphingobacteriales</taxon>
        <taxon>Sphingobacteriaceae</taxon>
        <taxon>Pseudopedobacter</taxon>
    </lineage>
</organism>
<dbReference type="KEGG" id="psn:Pedsa_0109"/>
<keyword evidence="2" id="KW-1185">Reference proteome</keyword>
<evidence type="ECO:0000313" key="1">
    <source>
        <dbReference type="EMBL" id="ADY50695.1"/>
    </source>
</evidence>
<dbReference type="STRING" id="762903.Pedsa_0109"/>
<protein>
    <submittedName>
        <fullName evidence="1">Uncharacterized protein</fullName>
    </submittedName>
</protein>
<evidence type="ECO:0000313" key="2">
    <source>
        <dbReference type="Proteomes" id="UP000000310"/>
    </source>
</evidence>
<dbReference type="EMBL" id="CP002545">
    <property type="protein sequence ID" value="ADY50695.1"/>
    <property type="molecule type" value="Genomic_DNA"/>
</dbReference>
<reference evidence="1 2" key="1">
    <citation type="journal article" date="2011" name="Stand. Genomic Sci.">
        <title>Complete genome sequence of the gliding, heparinolytic Pedobacter saltans type strain (113).</title>
        <authorList>
            <person name="Liolios K."/>
            <person name="Sikorski J."/>
            <person name="Lu M."/>
            <person name="Nolan M."/>
            <person name="Lapidus A."/>
            <person name="Lucas S."/>
            <person name="Hammon N."/>
            <person name="Deshpande S."/>
            <person name="Cheng J.F."/>
            <person name="Tapia R."/>
            <person name="Han C."/>
            <person name="Goodwin L."/>
            <person name="Pitluck S."/>
            <person name="Huntemann M."/>
            <person name="Ivanova N."/>
            <person name="Pagani I."/>
            <person name="Mavromatis K."/>
            <person name="Ovchinikova G."/>
            <person name="Pati A."/>
            <person name="Chen A."/>
            <person name="Palaniappan K."/>
            <person name="Land M."/>
            <person name="Hauser L."/>
            <person name="Brambilla E.M."/>
            <person name="Kotsyurbenko O."/>
            <person name="Rohde M."/>
            <person name="Tindall B.J."/>
            <person name="Abt B."/>
            <person name="Goker M."/>
            <person name="Detter J.C."/>
            <person name="Woyke T."/>
            <person name="Bristow J."/>
            <person name="Eisen J.A."/>
            <person name="Markowitz V."/>
            <person name="Hugenholtz P."/>
            <person name="Klenk H.P."/>
            <person name="Kyrpides N.C."/>
        </authorList>
    </citation>
    <scope>NUCLEOTIDE SEQUENCE [LARGE SCALE GENOMIC DNA]</scope>
    <source>
        <strain evidence="2">ATCC 51119 / DSM 12145 / JCM 21818 / LMG 10337 / NBRC 100064 / NCIMB 13643</strain>
    </source>
</reference>
<dbReference type="Proteomes" id="UP000000310">
    <property type="component" value="Chromosome"/>
</dbReference>
<accession>F0SCV6</accession>
<proteinExistence type="predicted"/>
<sequence>MIHNEIFLFANCYAEKSSSISIDGAKNKVAVIIFGVNSHLIHLERAILRKNNGVL</sequence>